<comment type="caution">
    <text evidence="1">The sequence shown here is derived from an EMBL/GenBank/DDBJ whole genome shotgun (WGS) entry which is preliminary data.</text>
</comment>
<proteinExistence type="predicted"/>
<keyword evidence="2" id="KW-1185">Reference proteome</keyword>
<accession>A0ABU7LFN6</accession>
<evidence type="ECO:0000313" key="1">
    <source>
        <dbReference type="EMBL" id="MEE2060348.1"/>
    </source>
</evidence>
<dbReference type="EMBL" id="JAUTXY010000012">
    <property type="protein sequence ID" value="MEE2060348.1"/>
    <property type="molecule type" value="Genomic_DNA"/>
</dbReference>
<name>A0ABU7LFN6_9NOCA</name>
<gene>
    <name evidence="1" type="ORF">Q7514_22765</name>
</gene>
<dbReference type="RefSeq" id="WP_330135536.1">
    <property type="nucleotide sequence ID" value="NZ_JAUTXY010000012.1"/>
</dbReference>
<reference evidence="1 2" key="1">
    <citation type="submission" date="2023-07" db="EMBL/GenBank/DDBJ databases">
        <authorList>
            <person name="Girao M."/>
            <person name="Carvalho M.F."/>
        </authorList>
    </citation>
    <scope>NUCLEOTIDE SEQUENCE [LARGE SCALE GENOMIC DNA]</scope>
    <source>
        <strain evidence="1 2">YIM65754</strain>
    </source>
</reference>
<protein>
    <submittedName>
        <fullName evidence="1">Uncharacterized protein</fullName>
    </submittedName>
</protein>
<sequence length="85" mass="9669">MTEQRDRDDLPRGAVDAELWNGIGNEFAGVHFRKVSTRNGERLELYAPRTESRILLDPMALEVLADQQPEFFTHLIATRLGSVDD</sequence>
<evidence type="ECO:0000313" key="2">
    <source>
        <dbReference type="Proteomes" id="UP001336020"/>
    </source>
</evidence>
<organism evidence="1 2">
    <name type="scientific">Rhodococcus artemisiae</name>
    <dbReference type="NCBI Taxonomy" id="714159"/>
    <lineage>
        <taxon>Bacteria</taxon>
        <taxon>Bacillati</taxon>
        <taxon>Actinomycetota</taxon>
        <taxon>Actinomycetes</taxon>
        <taxon>Mycobacteriales</taxon>
        <taxon>Nocardiaceae</taxon>
        <taxon>Rhodococcus</taxon>
    </lineage>
</organism>
<dbReference type="Proteomes" id="UP001336020">
    <property type="component" value="Unassembled WGS sequence"/>
</dbReference>